<sequence>MGQFFGIQVIFGACTLFLSYLCISIDLSIATGLPVPRQLAWSLWSLFQECIATWL</sequence>
<keyword evidence="1" id="KW-1133">Transmembrane helix</keyword>
<organism evidence="2 3">
    <name type="scientific">Aspergillus tamarii</name>
    <dbReference type="NCBI Taxonomy" id="41984"/>
    <lineage>
        <taxon>Eukaryota</taxon>
        <taxon>Fungi</taxon>
        <taxon>Dikarya</taxon>
        <taxon>Ascomycota</taxon>
        <taxon>Pezizomycotina</taxon>
        <taxon>Eurotiomycetes</taxon>
        <taxon>Eurotiomycetidae</taxon>
        <taxon>Eurotiales</taxon>
        <taxon>Aspergillaceae</taxon>
        <taxon>Aspergillus</taxon>
        <taxon>Aspergillus subgen. Circumdati</taxon>
    </lineage>
</organism>
<keyword evidence="1" id="KW-0472">Membrane</keyword>
<feature type="transmembrane region" description="Helical" evidence="1">
    <location>
        <begin position="6"/>
        <end position="29"/>
    </location>
</feature>
<evidence type="ECO:0000313" key="3">
    <source>
        <dbReference type="Proteomes" id="UP000326950"/>
    </source>
</evidence>
<dbReference type="EMBL" id="ML738585">
    <property type="protein sequence ID" value="KAE8168580.1"/>
    <property type="molecule type" value="Genomic_DNA"/>
</dbReference>
<keyword evidence="3" id="KW-1185">Reference proteome</keyword>
<evidence type="ECO:0000313" key="2">
    <source>
        <dbReference type="EMBL" id="KAE8168580.1"/>
    </source>
</evidence>
<keyword evidence="1" id="KW-0812">Transmembrane</keyword>
<dbReference type="Proteomes" id="UP000326950">
    <property type="component" value="Unassembled WGS sequence"/>
</dbReference>
<reference evidence="2 3" key="1">
    <citation type="submission" date="2019-04" db="EMBL/GenBank/DDBJ databases">
        <title>Friends and foes A comparative genomics study of 23 Aspergillus species from section Flavi.</title>
        <authorList>
            <consortium name="DOE Joint Genome Institute"/>
            <person name="Kjaerbolling I."/>
            <person name="Vesth T."/>
            <person name="Frisvad J.C."/>
            <person name="Nybo J.L."/>
            <person name="Theobald S."/>
            <person name="Kildgaard S."/>
            <person name="Isbrandt T."/>
            <person name="Kuo A."/>
            <person name="Sato A."/>
            <person name="Lyhne E.K."/>
            <person name="Kogle M.E."/>
            <person name="Wiebenga A."/>
            <person name="Kun R.S."/>
            <person name="Lubbers R.J."/>
            <person name="Makela M.R."/>
            <person name="Barry K."/>
            <person name="Chovatia M."/>
            <person name="Clum A."/>
            <person name="Daum C."/>
            <person name="Haridas S."/>
            <person name="He G."/>
            <person name="LaButti K."/>
            <person name="Lipzen A."/>
            <person name="Mondo S."/>
            <person name="Riley R."/>
            <person name="Salamov A."/>
            <person name="Simmons B.A."/>
            <person name="Magnuson J.K."/>
            <person name="Henrissat B."/>
            <person name="Mortensen U.H."/>
            <person name="Larsen T.O."/>
            <person name="Devries R.P."/>
            <person name="Grigoriev I.V."/>
            <person name="Machida M."/>
            <person name="Baker S.E."/>
            <person name="Andersen M.R."/>
        </authorList>
    </citation>
    <scope>NUCLEOTIDE SEQUENCE [LARGE SCALE GENOMIC DNA]</scope>
    <source>
        <strain evidence="2 3">CBS 117626</strain>
    </source>
</reference>
<feature type="non-terminal residue" evidence="2">
    <location>
        <position position="55"/>
    </location>
</feature>
<evidence type="ECO:0000256" key="1">
    <source>
        <dbReference type="SAM" id="Phobius"/>
    </source>
</evidence>
<name>A0A5N6VD09_ASPTM</name>
<dbReference type="AlphaFoldDB" id="A0A5N6VD09"/>
<proteinExistence type="predicted"/>
<protein>
    <submittedName>
        <fullName evidence="2">Uncharacterized protein</fullName>
    </submittedName>
</protein>
<dbReference type="OrthoDB" id="2943660at2759"/>
<accession>A0A5N6VD09</accession>
<gene>
    <name evidence="2" type="ORF">BDV40DRAFT_251114</name>
</gene>